<name>A0A1U9ZAF6_9CAUD</name>
<organism evidence="1 2">
    <name type="scientific">Proteus phage VB_PmiS-Isfahan</name>
    <dbReference type="NCBI Taxonomy" id="1969841"/>
    <lineage>
        <taxon>Viruses</taxon>
        <taxon>Duplodnaviria</taxon>
        <taxon>Heunggongvirae</taxon>
        <taxon>Uroviricota</taxon>
        <taxon>Caudoviricetes</taxon>
        <taxon>Gorganvirus</taxon>
        <taxon>Gorganvirus isfahan</taxon>
    </lineage>
</organism>
<reference evidence="1 2" key="1">
    <citation type="journal article" date="2019" name="Genomics">
        <title>Genomic analyses of a novel bacteriophage (VB_PmiS-Isfahan) within Siphoviridae family infecting Proteus mirabilis.</title>
        <authorList>
            <person name="Yazdi M."/>
            <person name="Bouzari M."/>
            <person name="Ghaemi E.A."/>
        </authorList>
    </citation>
    <scope>NUCLEOTIDE SEQUENCE [LARGE SCALE GENOMIC DNA]</scope>
</reference>
<dbReference type="EMBL" id="KY742649">
    <property type="protein sequence ID" value="AQZ54620.1"/>
    <property type="molecule type" value="Genomic_DNA"/>
</dbReference>
<dbReference type="GeneID" id="40076462"/>
<keyword evidence="2" id="KW-1185">Reference proteome</keyword>
<dbReference type="KEGG" id="vg:40076462"/>
<sequence length="258" mass="29047">MFKVGDKVIANGKKGTITSVSGDFVSVLHSSNTSDITHKNNVSHDFQLDEWVEIDNEPVCIISKSGPIFTVVDLAGEKYEKHVSNLVKTRYTKPDCKCVITPVNLKPGDKVVRTKINGFWAELTGSQYKNYDDTFTVKSLVENGNILLEELKGSFNIEHFKLVKPKDTIIMRNVIKYQVFDTQLNKVVNTFDTLKDAEDTLHRLNKNAINIGEEFENGNIAVKVENVDLVSEEVEVVIYHCGQPFYSSYDLGKFFTGV</sequence>
<dbReference type="RefSeq" id="YP_009600656.1">
    <property type="nucleotide sequence ID" value="NC_041925.1"/>
</dbReference>
<evidence type="ECO:0000313" key="2">
    <source>
        <dbReference type="Proteomes" id="UP000221468"/>
    </source>
</evidence>
<proteinExistence type="predicted"/>
<accession>A0A1U9ZAF6</accession>
<dbReference type="Proteomes" id="UP000221468">
    <property type="component" value="Segment"/>
</dbReference>
<evidence type="ECO:0000313" key="1">
    <source>
        <dbReference type="EMBL" id="AQZ54620.1"/>
    </source>
</evidence>
<protein>
    <submittedName>
        <fullName evidence="1">Uncharacterized protein</fullName>
    </submittedName>
</protein>